<name>A0A4R5KKP6_9MICC</name>
<feature type="domain" description="Rad50/SbcC-type AAA" evidence="6">
    <location>
        <begin position="5"/>
        <end position="215"/>
    </location>
</feature>
<organism evidence="7 8">
    <name type="scientific">Arthrobacter terricola</name>
    <dbReference type="NCBI Taxonomy" id="2547396"/>
    <lineage>
        <taxon>Bacteria</taxon>
        <taxon>Bacillati</taxon>
        <taxon>Actinomycetota</taxon>
        <taxon>Actinomycetes</taxon>
        <taxon>Micrococcales</taxon>
        <taxon>Micrococcaceae</taxon>
        <taxon>Arthrobacter</taxon>
    </lineage>
</organism>
<dbReference type="GO" id="GO:0006302">
    <property type="term" value="P:double-strand break repair"/>
    <property type="evidence" value="ECO:0007669"/>
    <property type="project" value="InterPro"/>
</dbReference>
<accession>A0A4R5KKP6</accession>
<dbReference type="InterPro" id="IPR038729">
    <property type="entry name" value="Rad50/SbcC_AAA"/>
</dbReference>
<evidence type="ECO:0000256" key="5">
    <source>
        <dbReference type="SAM" id="MobiDB-lite"/>
    </source>
</evidence>
<feature type="region of interest" description="Disordered" evidence="5">
    <location>
        <begin position="231"/>
        <end position="266"/>
    </location>
</feature>
<dbReference type="PANTHER" id="PTHR32114">
    <property type="entry name" value="ABC TRANSPORTER ABCH.3"/>
    <property type="match status" value="1"/>
</dbReference>
<evidence type="ECO:0000313" key="8">
    <source>
        <dbReference type="Proteomes" id="UP000295511"/>
    </source>
</evidence>
<evidence type="ECO:0000256" key="2">
    <source>
        <dbReference type="ARBA" id="ARBA00011322"/>
    </source>
</evidence>
<comment type="subunit">
    <text evidence="2">Heterodimer of SbcC and SbcD.</text>
</comment>
<sequence length="1029" mass="110197">MRIHRLEIAAFGPFADEQRIDFDHLGAQGLFLLNGATGAGKTSVLDAICFALYGSVPGARQDGKRLRSDHAAPAAEPRVVCEFSARGRRFEVTRSPAWERPSARGRNGFTTQQAKTLLRERVNGSWEDKTSRNDEAGAEITDLLGMDREQFTRVVMLPQGDFAAFLRSKASDRLDLLQKLFGTQRFEAIERQLALQANAARAEVEEQRSALQVLFQRAESEFAQLGIDAGAHGRDFASPDTANQHTDNQHPESDATGAREPVPAEATPEARLEELGEQARAASAEREEDSTAADVVRLRLADELASARERVQRHSRLDAATRRREALTARAADVEELRDRLGRHRKAAVLGGQLEAADRASSALRAAESKAELASANLRGTGLAPEQPAVALAGIQETMAVLEARIADEGQLEDIAKRLRDLQAAAERRDVARKARTVALEGLRTEGVALEGERELLEEAARNLPLREGELAAAQNTVALVARHAAAIDSRSAAGKDHALARALSQDLRQEWLDLREARLVNAAAELAAKLRDGEACMVCGSEDHPAPAPAGPAALALAEKAAHERYEQSEHELLQAAGELAAAEQEVAVLAGQGGGVDPKVAADVEAAAREALASTRSAVERHARCKGELALVATRIVELEEEQDREDKAAAQADSAMRLLREQQESLEALLSGLRADFPNLRGRIDSLARQRDLLQAAVAADRQVDSARESSEDASAALSRALSVNGFEDAETVRGEILEDKKAVSLENAIRDVETEAARLAELFESEDLVLAAKEAGNGELPLGPAELAALESETGQAEETARRLALAAGLATRTVASLAMIRGQYLDAAAAGREPRERARMLTDLADTARGAGNNGYKMSLNSYVLAARLEQVAAAASERLVAMSDGRYTLQHTDAKAARGAKSGLGLEVVDEWTGQRRDTATLSGGESFMASLSLALGLADVVQQEAGGVDIETLFVDEGFGSLDEQSLEQVMDALEGLRDGGRVVGLVSHVADMKQRITSQLQVLKGRNGSTVRIVDAAALAA</sequence>
<comment type="caution">
    <text evidence="7">The sequence shown here is derived from an EMBL/GenBank/DDBJ whole genome shotgun (WGS) entry which is preliminary data.</text>
</comment>
<keyword evidence="4" id="KW-0175">Coiled coil</keyword>
<gene>
    <name evidence="7" type="ORF">E1809_11970</name>
</gene>
<comment type="similarity">
    <text evidence="1">Belongs to the SMC family. SbcC subfamily.</text>
</comment>
<dbReference type="GO" id="GO:0016887">
    <property type="term" value="F:ATP hydrolysis activity"/>
    <property type="evidence" value="ECO:0007669"/>
    <property type="project" value="InterPro"/>
</dbReference>
<dbReference type="EMBL" id="SMRU01000012">
    <property type="protein sequence ID" value="TDF95722.1"/>
    <property type="molecule type" value="Genomic_DNA"/>
</dbReference>
<dbReference type="SUPFAM" id="SSF52540">
    <property type="entry name" value="P-loop containing nucleoside triphosphate hydrolases"/>
    <property type="match status" value="1"/>
</dbReference>
<evidence type="ECO:0000256" key="4">
    <source>
        <dbReference type="SAM" id="Coils"/>
    </source>
</evidence>
<evidence type="ECO:0000313" key="7">
    <source>
        <dbReference type="EMBL" id="TDF95722.1"/>
    </source>
</evidence>
<reference evidence="7 8" key="1">
    <citation type="submission" date="2019-03" db="EMBL/GenBank/DDBJ databases">
        <title>Whole genome sequence of Arthrobacter sp JH1-1.</title>
        <authorList>
            <person name="Trinh H.N."/>
        </authorList>
    </citation>
    <scope>NUCLEOTIDE SEQUENCE [LARGE SCALE GENOMIC DNA]</scope>
    <source>
        <strain evidence="7 8">JH1-1</strain>
    </source>
</reference>
<feature type="coiled-coil region" evidence="4">
    <location>
        <begin position="317"/>
        <end position="377"/>
    </location>
</feature>
<feature type="coiled-coil region" evidence="4">
    <location>
        <begin position="652"/>
        <end position="679"/>
    </location>
</feature>
<dbReference type="Pfam" id="PF13476">
    <property type="entry name" value="AAA_23"/>
    <property type="match status" value="1"/>
</dbReference>
<dbReference type="Gene3D" id="3.40.50.300">
    <property type="entry name" value="P-loop containing nucleotide triphosphate hydrolases"/>
    <property type="match status" value="2"/>
</dbReference>
<dbReference type="RefSeq" id="WP_133204454.1">
    <property type="nucleotide sequence ID" value="NZ_SMRU01000012.1"/>
</dbReference>
<proteinExistence type="inferred from homology"/>
<dbReference type="Pfam" id="PF13558">
    <property type="entry name" value="SbcC_Walker_B"/>
    <property type="match status" value="1"/>
</dbReference>
<dbReference type="InterPro" id="IPR027417">
    <property type="entry name" value="P-loop_NTPase"/>
</dbReference>
<keyword evidence="8" id="KW-1185">Reference proteome</keyword>
<evidence type="ECO:0000256" key="1">
    <source>
        <dbReference type="ARBA" id="ARBA00006930"/>
    </source>
</evidence>
<dbReference type="OrthoDB" id="9795626at2"/>
<protein>
    <recommendedName>
        <fullName evidence="3">Nuclease SbcCD subunit C</fullName>
    </recommendedName>
</protein>
<dbReference type="PANTHER" id="PTHR32114:SF2">
    <property type="entry name" value="ABC TRANSPORTER ABCH.3"/>
    <property type="match status" value="1"/>
</dbReference>
<evidence type="ECO:0000256" key="3">
    <source>
        <dbReference type="ARBA" id="ARBA00013368"/>
    </source>
</evidence>
<dbReference type="Proteomes" id="UP000295511">
    <property type="component" value="Unassembled WGS sequence"/>
</dbReference>
<dbReference type="AlphaFoldDB" id="A0A4R5KKP6"/>
<evidence type="ECO:0000259" key="6">
    <source>
        <dbReference type="Pfam" id="PF13476"/>
    </source>
</evidence>